<keyword evidence="3" id="KW-1185">Reference proteome</keyword>
<reference evidence="3" key="1">
    <citation type="submission" date="2014-03" db="EMBL/GenBank/DDBJ databases">
        <authorList>
            <person name="Aksoy S."/>
            <person name="Warren W."/>
            <person name="Wilson R.K."/>
        </authorList>
    </citation>
    <scope>NUCLEOTIDE SEQUENCE [LARGE SCALE GENOMIC DNA]</scope>
    <source>
        <strain evidence="3">IAEA</strain>
    </source>
</reference>
<proteinExistence type="predicted"/>
<keyword evidence="1" id="KW-0472">Membrane</keyword>
<dbReference type="EnsemblMetazoa" id="GPAI014645-RA">
    <property type="protein sequence ID" value="GPAI014645-PA"/>
    <property type="gene ID" value="GPAI014645"/>
</dbReference>
<keyword evidence="1" id="KW-0812">Transmembrane</keyword>
<organism evidence="2 3">
    <name type="scientific">Glossina pallidipes</name>
    <name type="common">Tsetse fly</name>
    <dbReference type="NCBI Taxonomy" id="7398"/>
    <lineage>
        <taxon>Eukaryota</taxon>
        <taxon>Metazoa</taxon>
        <taxon>Ecdysozoa</taxon>
        <taxon>Arthropoda</taxon>
        <taxon>Hexapoda</taxon>
        <taxon>Insecta</taxon>
        <taxon>Pterygota</taxon>
        <taxon>Neoptera</taxon>
        <taxon>Endopterygota</taxon>
        <taxon>Diptera</taxon>
        <taxon>Brachycera</taxon>
        <taxon>Muscomorpha</taxon>
        <taxon>Hippoboscoidea</taxon>
        <taxon>Glossinidae</taxon>
        <taxon>Glossina</taxon>
    </lineage>
</organism>
<evidence type="ECO:0000313" key="2">
    <source>
        <dbReference type="EnsemblMetazoa" id="GPAI014645-PA"/>
    </source>
</evidence>
<feature type="transmembrane region" description="Helical" evidence="1">
    <location>
        <begin position="31"/>
        <end position="50"/>
    </location>
</feature>
<accession>A0A1A9ZH94</accession>
<evidence type="ECO:0000313" key="3">
    <source>
        <dbReference type="Proteomes" id="UP000092445"/>
    </source>
</evidence>
<evidence type="ECO:0000256" key="1">
    <source>
        <dbReference type="SAM" id="Phobius"/>
    </source>
</evidence>
<protein>
    <submittedName>
        <fullName evidence="2">Uncharacterized protein</fullName>
    </submittedName>
</protein>
<dbReference type="VEuPathDB" id="VectorBase:GPAI014645"/>
<dbReference type="Proteomes" id="UP000092445">
    <property type="component" value="Unassembled WGS sequence"/>
</dbReference>
<dbReference type="AlphaFoldDB" id="A0A1A9ZH94"/>
<keyword evidence="1" id="KW-1133">Transmembrane helix</keyword>
<sequence>MRSSSTASSSSIFQTAAAFTLLANDNLTVELVSYLGFSQVTVVLLAILLLTNPDSFNSCKILFSELTKLSECNMPSGFRRYSSLSKDTISFIIASYDFNNSSIIWYNIIAPSAGCTICKATKIISTSWPMKKPPNMLTFNKAIIAQTNEMIQTKHARKYGQ</sequence>
<reference evidence="2" key="2">
    <citation type="submission" date="2020-05" db="UniProtKB">
        <authorList>
            <consortium name="EnsemblMetazoa"/>
        </authorList>
    </citation>
    <scope>IDENTIFICATION</scope>
    <source>
        <strain evidence="2">IAEA</strain>
    </source>
</reference>
<name>A0A1A9ZH94_GLOPL</name>